<dbReference type="HOGENOM" id="CLU_727065_0_0_7"/>
<dbReference type="Proteomes" id="UP000007587">
    <property type="component" value="Chromosome"/>
</dbReference>
<evidence type="ECO:0000256" key="1">
    <source>
        <dbReference type="SAM" id="MobiDB-lite"/>
    </source>
</evidence>
<dbReference type="InParanoid" id="H8MZ66"/>
<keyword evidence="3" id="KW-1185">Reference proteome</keyword>
<evidence type="ECO:0000313" key="3">
    <source>
        <dbReference type="Proteomes" id="UP000007587"/>
    </source>
</evidence>
<organism evidence="2 3">
    <name type="scientific">Corallococcus coralloides (strain ATCC 25202 / DSM 2259 / NBRC 100086 / M2)</name>
    <name type="common">Myxococcus coralloides</name>
    <dbReference type="NCBI Taxonomy" id="1144275"/>
    <lineage>
        <taxon>Bacteria</taxon>
        <taxon>Pseudomonadati</taxon>
        <taxon>Myxococcota</taxon>
        <taxon>Myxococcia</taxon>
        <taxon>Myxococcales</taxon>
        <taxon>Cystobacterineae</taxon>
        <taxon>Myxococcaceae</taxon>
        <taxon>Corallococcus</taxon>
    </lineage>
</organism>
<evidence type="ECO:0000313" key="2">
    <source>
        <dbReference type="EMBL" id="AFE06414.1"/>
    </source>
</evidence>
<protein>
    <submittedName>
        <fullName evidence="2">Uncharacterized protein</fullName>
    </submittedName>
</protein>
<proteinExistence type="predicted"/>
<sequence>MSNNSYTYDMSPAVNTQGPHKFLTFVDQPDRDIIRELALQLANYYAKANFSRSQWKKQKKVHCQWELRTKDSNGQSVATRHTSQPFHLDDFIKDLRENGAFDLKKYDLPDPMPRWLDSSFTAWMDLYAPANGAKHSLAFRAHLSLGSKFPLTPTIDREGAMYTSFQQILIGRIAKLRIWLVENSHLTQTDEWFQNFRTLISEVVSLVDNTLHQFYFKAQYDPLPGWKFEPSVLGERHGRRLMDKLAWVYQITGASLNFPPGKKALVIIKDIRNHLQHFDPPCLAWTCEEMAEWLNHIRLVMQYIWRMRQCASAMPSLSLISLLLQKEAKFVPANPNKPRHPRGPAVGYPTTSPDALANGGTPAPGPEIIILEPRQEKVLL</sequence>
<reference evidence="2 3" key="1">
    <citation type="journal article" date="2012" name="J. Bacteriol.">
        <title>Complete Genome Sequence of the Fruiting Myxobacterium Corallococcus coralloides DSM 2259.</title>
        <authorList>
            <person name="Huntley S."/>
            <person name="Zhang Y."/>
            <person name="Treuner-Lange A."/>
            <person name="Kneip S."/>
            <person name="Sensen C.W."/>
            <person name="Sogaard-Andersen L."/>
        </authorList>
    </citation>
    <scope>NUCLEOTIDE SEQUENCE [LARGE SCALE GENOMIC DNA]</scope>
    <source>
        <strain evidence="3">ATCC 25202 / DSM 2259 / NBRC 100086 / M2</strain>
    </source>
</reference>
<dbReference type="KEGG" id="ccx:COCOR_05502"/>
<feature type="region of interest" description="Disordered" evidence="1">
    <location>
        <begin position="333"/>
        <end position="359"/>
    </location>
</feature>
<name>H8MZ66_CORCM</name>
<gene>
    <name evidence="2" type="ordered locus">COCOR_05502</name>
</gene>
<dbReference type="AlphaFoldDB" id="H8MZ66"/>
<dbReference type="EMBL" id="CP003389">
    <property type="protein sequence ID" value="AFE06414.1"/>
    <property type="molecule type" value="Genomic_DNA"/>
</dbReference>
<accession>H8MZ66</accession>
<dbReference type="eggNOG" id="ENOG50340D9">
    <property type="taxonomic scope" value="Bacteria"/>
</dbReference>
<reference evidence="3" key="2">
    <citation type="submission" date="2012-03" db="EMBL/GenBank/DDBJ databases">
        <title>Genome sequence of the fruiting myxobacterium Corallococcus coralloides DSM 2259.</title>
        <authorList>
            <person name="Huntley S."/>
            <person name="Zhang Y."/>
            <person name="Treuner-Lange A."/>
            <person name="Sensen C.W."/>
            <person name="Sogaard-Andersen L."/>
        </authorList>
    </citation>
    <scope>NUCLEOTIDE SEQUENCE [LARGE SCALE GENOMIC DNA]</scope>
    <source>
        <strain evidence="3">ATCC 25202 / DSM 2259 / NBRC 100086 / M2</strain>
    </source>
</reference>